<evidence type="ECO:0000313" key="7">
    <source>
        <dbReference type="Proteomes" id="UP000282832"/>
    </source>
</evidence>
<dbReference type="InterPro" id="IPR051453">
    <property type="entry name" value="MBL_Glyoxalase_II"/>
</dbReference>
<dbReference type="GO" id="GO:0046872">
    <property type="term" value="F:metal ion binding"/>
    <property type="evidence" value="ECO:0007669"/>
    <property type="project" value="UniProtKB-KW"/>
</dbReference>
<dbReference type="Gene3D" id="3.60.15.10">
    <property type="entry name" value="Ribonuclease Z/Hydroxyacylglutathione hydrolase-like"/>
    <property type="match status" value="1"/>
</dbReference>
<dbReference type="PANTHER" id="PTHR46233:SF3">
    <property type="entry name" value="HYDROXYACYLGLUTATHIONE HYDROLASE GLOC"/>
    <property type="match status" value="1"/>
</dbReference>
<keyword evidence="7" id="KW-1185">Reference proteome</keyword>
<keyword evidence="4" id="KW-0862">Zinc</keyword>
<dbReference type="EMBL" id="SACY01000003">
    <property type="protein sequence ID" value="RVU24619.1"/>
    <property type="molecule type" value="Genomic_DNA"/>
</dbReference>
<comment type="caution">
    <text evidence="6">The sequence shown here is derived from an EMBL/GenBank/DDBJ whole genome shotgun (WGS) entry which is preliminary data.</text>
</comment>
<evidence type="ECO:0000256" key="1">
    <source>
        <dbReference type="ARBA" id="ARBA00001947"/>
    </source>
</evidence>
<dbReference type="InterPro" id="IPR001279">
    <property type="entry name" value="Metallo-B-lactamas"/>
</dbReference>
<reference evidence="6 7" key="1">
    <citation type="submission" date="2019-01" db="EMBL/GenBank/DDBJ databases">
        <authorList>
            <person name="Chen W.-M."/>
        </authorList>
    </citation>
    <scope>NUCLEOTIDE SEQUENCE [LARGE SCALE GENOMIC DNA]</scope>
    <source>
        <strain evidence="6 7">FSY-15</strain>
    </source>
</reference>
<evidence type="ECO:0000313" key="6">
    <source>
        <dbReference type="EMBL" id="RVU24619.1"/>
    </source>
</evidence>
<dbReference type="CDD" id="cd06262">
    <property type="entry name" value="metallo-hydrolase-like_MBL-fold"/>
    <property type="match status" value="1"/>
</dbReference>
<dbReference type="OrthoDB" id="9802248at2"/>
<organism evidence="6 7">
    <name type="scientific">Sandaracinomonas limnophila</name>
    <dbReference type="NCBI Taxonomy" id="1862386"/>
    <lineage>
        <taxon>Bacteria</taxon>
        <taxon>Pseudomonadati</taxon>
        <taxon>Bacteroidota</taxon>
        <taxon>Cytophagia</taxon>
        <taxon>Cytophagales</taxon>
        <taxon>Flectobacillaceae</taxon>
        <taxon>Sandaracinomonas</taxon>
    </lineage>
</organism>
<proteinExistence type="predicted"/>
<dbReference type="RefSeq" id="WP_127803499.1">
    <property type="nucleotide sequence ID" value="NZ_SACY01000003.1"/>
</dbReference>
<dbReference type="InterPro" id="IPR036866">
    <property type="entry name" value="RibonucZ/Hydroxyglut_hydro"/>
</dbReference>
<keyword evidence="3 6" id="KW-0378">Hydrolase</keyword>
<protein>
    <submittedName>
        <fullName evidence="6">MBL fold metallo-hydrolase</fullName>
    </submittedName>
</protein>
<accession>A0A437PQU4</accession>
<keyword evidence="2" id="KW-0479">Metal-binding</keyword>
<dbReference type="Proteomes" id="UP000282832">
    <property type="component" value="Unassembled WGS sequence"/>
</dbReference>
<feature type="domain" description="Metallo-beta-lactamase" evidence="5">
    <location>
        <begin position="13"/>
        <end position="195"/>
    </location>
</feature>
<dbReference type="GO" id="GO:0016787">
    <property type="term" value="F:hydrolase activity"/>
    <property type="evidence" value="ECO:0007669"/>
    <property type="project" value="UniProtKB-KW"/>
</dbReference>
<dbReference type="PANTHER" id="PTHR46233">
    <property type="entry name" value="HYDROXYACYLGLUTATHIONE HYDROLASE GLOC"/>
    <property type="match status" value="1"/>
</dbReference>
<dbReference type="Pfam" id="PF00753">
    <property type="entry name" value="Lactamase_B"/>
    <property type="match status" value="1"/>
</dbReference>
<name>A0A437PQU4_9BACT</name>
<evidence type="ECO:0000256" key="4">
    <source>
        <dbReference type="ARBA" id="ARBA00022833"/>
    </source>
</evidence>
<comment type="cofactor">
    <cofactor evidence="1">
        <name>Zn(2+)</name>
        <dbReference type="ChEBI" id="CHEBI:29105"/>
    </cofactor>
</comment>
<evidence type="ECO:0000259" key="5">
    <source>
        <dbReference type="SMART" id="SM00849"/>
    </source>
</evidence>
<dbReference type="SMART" id="SM00849">
    <property type="entry name" value="Lactamase_B"/>
    <property type="match status" value="1"/>
</dbReference>
<dbReference type="SUPFAM" id="SSF56281">
    <property type="entry name" value="Metallo-hydrolase/oxidoreductase"/>
    <property type="match status" value="1"/>
</dbReference>
<dbReference type="AlphaFoldDB" id="A0A437PQU4"/>
<evidence type="ECO:0000256" key="2">
    <source>
        <dbReference type="ARBA" id="ARBA00022723"/>
    </source>
</evidence>
<sequence>MIQVQTFCFNAFQENTYLVWNEQNEGLIIDPGCYTFEERQKLRDFIAEKDITPLAIINTHAHVDHVLGVQALKEIYKIPFGLHPKDFILLQNVKERAEFYGFPHYQEPSVDFELTEGELKNLGNFSGKVLFVPGHAPGHVAFYFEEDKILLSGDVLFRRSIGRTDFPLCNHDDLLKSIQTQFYTLPDDILVYPGHGGTTLMGDEKRLNPFVRKQ</sequence>
<evidence type="ECO:0000256" key="3">
    <source>
        <dbReference type="ARBA" id="ARBA00022801"/>
    </source>
</evidence>
<gene>
    <name evidence="6" type="ORF">EOJ36_06300</name>
</gene>